<reference evidence="2" key="1">
    <citation type="journal article" date="2015" name="Nature">
        <title>Complex archaea that bridge the gap between prokaryotes and eukaryotes.</title>
        <authorList>
            <person name="Spang A."/>
            <person name="Saw J.H."/>
            <person name="Jorgensen S.L."/>
            <person name="Zaremba-Niedzwiedzka K."/>
            <person name="Martijn J."/>
            <person name="Lind A.E."/>
            <person name="van Eijk R."/>
            <person name="Schleper C."/>
            <person name="Guy L."/>
            <person name="Ettema T.J."/>
        </authorList>
    </citation>
    <scope>NUCLEOTIDE SEQUENCE</scope>
</reference>
<comment type="caution">
    <text evidence="2">The sequence shown here is derived from an EMBL/GenBank/DDBJ whole genome shotgun (WGS) entry which is preliminary data.</text>
</comment>
<evidence type="ECO:0000259" key="1">
    <source>
        <dbReference type="PROSITE" id="PS50157"/>
    </source>
</evidence>
<dbReference type="PROSITE" id="PS50157">
    <property type="entry name" value="ZINC_FINGER_C2H2_2"/>
    <property type="match status" value="1"/>
</dbReference>
<dbReference type="InterPro" id="IPR036236">
    <property type="entry name" value="Znf_C2H2_sf"/>
</dbReference>
<organism evidence="2">
    <name type="scientific">marine sediment metagenome</name>
    <dbReference type="NCBI Taxonomy" id="412755"/>
    <lineage>
        <taxon>unclassified sequences</taxon>
        <taxon>metagenomes</taxon>
        <taxon>ecological metagenomes</taxon>
    </lineage>
</organism>
<feature type="domain" description="C2H2-type" evidence="1">
    <location>
        <begin position="5"/>
        <end position="33"/>
    </location>
</feature>
<dbReference type="InterPro" id="IPR013087">
    <property type="entry name" value="Znf_C2H2_type"/>
</dbReference>
<dbReference type="AlphaFoldDB" id="A0A0F9KGB0"/>
<sequence length="45" mass="4979">MDDPWKCALCGEGFTEREDWVTHLSMVHGVDEVAIIPPPAEVAPE</sequence>
<accession>A0A0F9KGB0</accession>
<proteinExistence type="predicted"/>
<name>A0A0F9KGB0_9ZZZZ</name>
<protein>
    <recommendedName>
        <fullName evidence="1">C2H2-type domain-containing protein</fullName>
    </recommendedName>
</protein>
<dbReference type="SUPFAM" id="SSF57667">
    <property type="entry name" value="beta-beta-alpha zinc fingers"/>
    <property type="match status" value="1"/>
</dbReference>
<evidence type="ECO:0000313" key="2">
    <source>
        <dbReference type="EMBL" id="KKM80978.1"/>
    </source>
</evidence>
<gene>
    <name evidence="2" type="ORF">LCGC14_1334480</name>
</gene>
<dbReference type="EMBL" id="LAZR01008100">
    <property type="protein sequence ID" value="KKM80978.1"/>
    <property type="molecule type" value="Genomic_DNA"/>
</dbReference>
<dbReference type="PROSITE" id="PS00028">
    <property type="entry name" value="ZINC_FINGER_C2H2_1"/>
    <property type="match status" value="1"/>
</dbReference>